<dbReference type="RefSeq" id="WP_171325480.1">
    <property type="nucleotide sequence ID" value="NZ_VTXO01000015.1"/>
</dbReference>
<gene>
    <name evidence="2" type="ORF">F0237_21925</name>
</gene>
<organism evidence="2 3">
    <name type="scientific">Vibrio tubiashii</name>
    <dbReference type="NCBI Taxonomy" id="29498"/>
    <lineage>
        <taxon>Bacteria</taxon>
        <taxon>Pseudomonadati</taxon>
        <taxon>Pseudomonadota</taxon>
        <taxon>Gammaproteobacteria</taxon>
        <taxon>Vibrionales</taxon>
        <taxon>Vibrionaceae</taxon>
        <taxon>Vibrio</taxon>
        <taxon>Vibrio oreintalis group</taxon>
    </lineage>
</organism>
<reference evidence="2 3" key="1">
    <citation type="submission" date="2019-08" db="EMBL/GenBank/DDBJ databases">
        <title>Draft genome sequencing and comparative genomics of hatchery-associated Vibrios.</title>
        <authorList>
            <person name="Kehlet-Delgado H."/>
            <person name="Mueller R.S."/>
        </authorList>
    </citation>
    <scope>NUCLEOTIDE SEQUENCE [LARGE SCALE GENOMIC DNA]</scope>
    <source>
        <strain evidence="2 3">01-65-5-1</strain>
    </source>
</reference>
<dbReference type="InterPro" id="IPR046537">
    <property type="entry name" value="DUF6602"/>
</dbReference>
<dbReference type="CDD" id="cd21173">
    <property type="entry name" value="NucC-like"/>
    <property type="match status" value="1"/>
</dbReference>
<evidence type="ECO:0000313" key="3">
    <source>
        <dbReference type="Proteomes" id="UP000572722"/>
    </source>
</evidence>
<comment type="caution">
    <text evidence="2">The sequence shown here is derived from an EMBL/GenBank/DDBJ whole genome shotgun (WGS) entry which is preliminary data.</text>
</comment>
<dbReference type="Proteomes" id="UP000572722">
    <property type="component" value="Unassembled WGS sequence"/>
</dbReference>
<name>A0AAE5GUL2_9VIBR</name>
<accession>A0AAE5GUL2</accession>
<proteinExistence type="predicted"/>
<evidence type="ECO:0000313" key="2">
    <source>
        <dbReference type="EMBL" id="NOI83321.1"/>
    </source>
</evidence>
<dbReference type="AlphaFoldDB" id="A0AAE5GUL2"/>
<protein>
    <recommendedName>
        <fullName evidence="1">DUF6602 domain-containing protein</fullName>
    </recommendedName>
</protein>
<dbReference type="EMBL" id="VTXO01000015">
    <property type="protein sequence ID" value="NOI83321.1"/>
    <property type="molecule type" value="Genomic_DNA"/>
</dbReference>
<feature type="domain" description="DUF6602" evidence="1">
    <location>
        <begin position="31"/>
        <end position="130"/>
    </location>
</feature>
<evidence type="ECO:0000259" key="1">
    <source>
        <dbReference type="Pfam" id="PF20247"/>
    </source>
</evidence>
<dbReference type="Pfam" id="PF20247">
    <property type="entry name" value="DUF6602"/>
    <property type="match status" value="1"/>
</dbReference>
<sequence length="268" mass="30164">MPIEQDLLAYHRSIGDELKISERRVRNLIGSSHWGTDGEHKESILRKVISEFSPEIYRIGTGFVCYPAAEEESDKSSTQLDILITSKSNPTLYKSGELHFVTPECANAIVEVKSKLNSSTAFRNALSKLADEVSKVRGYNRDCWAGLFVYNTNMRDLGQTILGILQDVSNDDILRAINCVCVGKSMFVRFWENGHIDSEFTQRPIWHSYQLTDLAQAYFINNIVSHLSATSSEHTSSALFPIEGTKEIHRVGYVYLSEGNVENFEAEG</sequence>